<comment type="similarity">
    <text evidence="2 12">Belongs to the TCP-1 chaperonin family.</text>
</comment>
<evidence type="ECO:0000256" key="8">
    <source>
        <dbReference type="ARBA" id="ARBA00022833"/>
    </source>
</evidence>
<evidence type="ECO:0000256" key="10">
    <source>
        <dbReference type="ARBA" id="ARBA00023186"/>
    </source>
</evidence>
<dbReference type="Pfam" id="PF04968">
    <property type="entry name" value="CHORD"/>
    <property type="match status" value="2"/>
</dbReference>
<gene>
    <name evidence="14" type="ORF">CTOB1V02_LOCUS3253</name>
</gene>
<feature type="compositionally biased region" description="Polar residues" evidence="13">
    <location>
        <begin position="472"/>
        <end position="482"/>
    </location>
</feature>
<dbReference type="InterPro" id="IPR008978">
    <property type="entry name" value="HSP20-like_chaperone"/>
</dbReference>
<evidence type="ECO:0000256" key="11">
    <source>
        <dbReference type="ARBA" id="ARBA00030049"/>
    </source>
</evidence>
<dbReference type="GO" id="GO:0046872">
    <property type="term" value="F:metal ion binding"/>
    <property type="evidence" value="ECO:0007669"/>
    <property type="project" value="UniProtKB-KW"/>
</dbReference>
<dbReference type="InterPro" id="IPR007052">
    <property type="entry name" value="CS_dom"/>
</dbReference>
<reference evidence="14" key="1">
    <citation type="submission" date="2020-11" db="EMBL/GenBank/DDBJ databases">
        <authorList>
            <person name="Tran Van P."/>
        </authorList>
    </citation>
    <scope>NUCLEOTIDE SEQUENCE</scope>
</reference>
<dbReference type="SUPFAM" id="SSF52029">
    <property type="entry name" value="GroEL apical domain-like"/>
    <property type="match status" value="1"/>
</dbReference>
<accession>A0A7R8WAI5</accession>
<dbReference type="PANTHER" id="PTHR11353">
    <property type="entry name" value="CHAPERONIN"/>
    <property type="match status" value="1"/>
</dbReference>
<feature type="region of interest" description="Disordered" evidence="13">
    <location>
        <begin position="325"/>
        <end position="349"/>
    </location>
</feature>
<feature type="compositionally biased region" description="Basic and acidic residues" evidence="13">
    <location>
        <begin position="337"/>
        <end position="349"/>
    </location>
</feature>
<evidence type="ECO:0000256" key="1">
    <source>
        <dbReference type="ARBA" id="ARBA00004496"/>
    </source>
</evidence>
<dbReference type="PROSITE" id="PS51203">
    <property type="entry name" value="CS"/>
    <property type="match status" value="1"/>
</dbReference>
<proteinExistence type="inferred from homology"/>
<dbReference type="GO" id="GO:0016887">
    <property type="term" value="F:ATP hydrolysis activity"/>
    <property type="evidence" value="ECO:0007669"/>
    <property type="project" value="InterPro"/>
</dbReference>
<feature type="region of interest" description="Disordered" evidence="13">
    <location>
        <begin position="468"/>
        <end position="489"/>
    </location>
</feature>
<dbReference type="SUPFAM" id="SSF48592">
    <property type="entry name" value="GroEL equatorial domain-like"/>
    <property type="match status" value="1"/>
</dbReference>
<evidence type="ECO:0000256" key="9">
    <source>
        <dbReference type="ARBA" id="ARBA00022840"/>
    </source>
</evidence>
<dbReference type="Gene3D" id="4.10.1130.20">
    <property type="match status" value="2"/>
</dbReference>
<dbReference type="PROSITE" id="PS00751">
    <property type="entry name" value="TCP1_2"/>
    <property type="match status" value="1"/>
</dbReference>
<evidence type="ECO:0000256" key="6">
    <source>
        <dbReference type="ARBA" id="ARBA00022737"/>
    </source>
</evidence>
<keyword evidence="4" id="KW-0963">Cytoplasm</keyword>
<dbReference type="InterPro" id="IPR027410">
    <property type="entry name" value="TCP-1-like_intermed_sf"/>
</dbReference>
<keyword evidence="7 12" id="KW-0547">Nucleotide-binding</keyword>
<dbReference type="InterPro" id="IPR002194">
    <property type="entry name" value="Chaperonin_TCP-1_CS"/>
</dbReference>
<protein>
    <recommendedName>
        <fullName evidence="3">T-complex protein 1 subunit alpha</fullName>
    </recommendedName>
    <alternativeName>
        <fullName evidence="11">CCT-alpha</fullName>
    </alternativeName>
</protein>
<dbReference type="Gene3D" id="1.10.560.10">
    <property type="entry name" value="GroEL-like equatorial domain"/>
    <property type="match status" value="2"/>
</dbReference>
<dbReference type="GO" id="GO:0140662">
    <property type="term" value="F:ATP-dependent protein folding chaperone"/>
    <property type="evidence" value="ECO:0007669"/>
    <property type="project" value="InterPro"/>
</dbReference>
<dbReference type="SUPFAM" id="SSF54849">
    <property type="entry name" value="GroEL-intermediate domain like"/>
    <property type="match status" value="1"/>
</dbReference>
<dbReference type="Gene3D" id="3.30.260.10">
    <property type="entry name" value="TCP-1-like chaperonin intermediate domain"/>
    <property type="match status" value="1"/>
</dbReference>
<name>A0A7R8WAI5_9CRUS</name>
<dbReference type="Gene3D" id="3.50.7.10">
    <property type="entry name" value="GroEL"/>
    <property type="match status" value="1"/>
</dbReference>
<organism evidence="14">
    <name type="scientific">Cyprideis torosa</name>
    <dbReference type="NCBI Taxonomy" id="163714"/>
    <lineage>
        <taxon>Eukaryota</taxon>
        <taxon>Metazoa</taxon>
        <taxon>Ecdysozoa</taxon>
        <taxon>Arthropoda</taxon>
        <taxon>Crustacea</taxon>
        <taxon>Oligostraca</taxon>
        <taxon>Ostracoda</taxon>
        <taxon>Podocopa</taxon>
        <taxon>Podocopida</taxon>
        <taxon>Cytherocopina</taxon>
        <taxon>Cytheroidea</taxon>
        <taxon>Cytherideidae</taxon>
        <taxon>Cyprideis</taxon>
    </lineage>
</organism>
<feature type="region of interest" description="Disordered" evidence="13">
    <location>
        <begin position="64"/>
        <end position="117"/>
    </location>
</feature>
<dbReference type="InterPro" id="IPR012715">
    <property type="entry name" value="Chap_CCT_alpha"/>
</dbReference>
<dbReference type="GO" id="GO:0005524">
    <property type="term" value="F:ATP binding"/>
    <property type="evidence" value="ECO:0007669"/>
    <property type="project" value="UniProtKB-KW"/>
</dbReference>
<dbReference type="EMBL" id="OB660547">
    <property type="protein sequence ID" value="CAD7225308.1"/>
    <property type="molecule type" value="Genomic_DNA"/>
</dbReference>
<dbReference type="PROSITE" id="PS00750">
    <property type="entry name" value="TCP1_1"/>
    <property type="match status" value="1"/>
</dbReference>
<feature type="compositionally biased region" description="Basic and acidic residues" evidence="13">
    <location>
        <begin position="68"/>
        <end position="84"/>
    </location>
</feature>
<dbReference type="Gene3D" id="2.60.40.790">
    <property type="match status" value="1"/>
</dbReference>
<evidence type="ECO:0000313" key="14">
    <source>
        <dbReference type="EMBL" id="CAD7225308.1"/>
    </source>
</evidence>
<keyword evidence="10 12" id="KW-0143">Chaperone</keyword>
<dbReference type="InterPro" id="IPR027413">
    <property type="entry name" value="GROEL-like_equatorial_sf"/>
</dbReference>
<keyword evidence="5" id="KW-0479">Metal-binding</keyword>
<dbReference type="InterPro" id="IPR017998">
    <property type="entry name" value="Chaperone_TCP-1"/>
</dbReference>
<keyword evidence="6" id="KW-0677">Repeat</keyword>
<evidence type="ECO:0000256" key="3">
    <source>
        <dbReference type="ARBA" id="ARBA00014424"/>
    </source>
</evidence>
<keyword evidence="9 12" id="KW-0067">ATP-binding</keyword>
<evidence type="ECO:0000256" key="7">
    <source>
        <dbReference type="ARBA" id="ARBA00022741"/>
    </source>
</evidence>
<dbReference type="PROSITE" id="PS51401">
    <property type="entry name" value="CHORD"/>
    <property type="match status" value="2"/>
</dbReference>
<dbReference type="GO" id="GO:0005737">
    <property type="term" value="C:cytoplasm"/>
    <property type="evidence" value="ECO:0007669"/>
    <property type="project" value="UniProtKB-SubCell"/>
</dbReference>
<dbReference type="InterPro" id="IPR002423">
    <property type="entry name" value="Cpn60/GroEL/TCP-1"/>
</dbReference>
<dbReference type="Pfam" id="PF04969">
    <property type="entry name" value="CS"/>
    <property type="match status" value="1"/>
</dbReference>
<dbReference type="PROSITE" id="PS00995">
    <property type="entry name" value="TCP1_3"/>
    <property type="match status" value="1"/>
</dbReference>
<dbReference type="Pfam" id="PF00118">
    <property type="entry name" value="Cpn60_TCP1"/>
    <property type="match status" value="2"/>
</dbReference>
<feature type="compositionally biased region" description="Low complexity" evidence="13">
    <location>
        <begin position="87"/>
        <end position="102"/>
    </location>
</feature>
<dbReference type="InterPro" id="IPR027409">
    <property type="entry name" value="GroEL-like_apical_dom_sf"/>
</dbReference>
<dbReference type="SUPFAM" id="SSF49764">
    <property type="entry name" value="HSP20-like chaperones"/>
    <property type="match status" value="1"/>
</dbReference>
<dbReference type="PRINTS" id="PR00304">
    <property type="entry name" value="TCOMPLEXTCP1"/>
</dbReference>
<evidence type="ECO:0000256" key="13">
    <source>
        <dbReference type="SAM" id="MobiDB-lite"/>
    </source>
</evidence>
<evidence type="ECO:0000256" key="4">
    <source>
        <dbReference type="ARBA" id="ARBA00022490"/>
    </source>
</evidence>
<comment type="subcellular location">
    <subcellularLocation>
        <location evidence="1">Cytoplasm</location>
    </subcellularLocation>
</comment>
<evidence type="ECO:0000256" key="5">
    <source>
        <dbReference type="ARBA" id="ARBA00022723"/>
    </source>
</evidence>
<evidence type="ECO:0000256" key="12">
    <source>
        <dbReference type="RuleBase" id="RU004187"/>
    </source>
</evidence>
<dbReference type="AlphaFoldDB" id="A0A7R8WAI5"/>
<dbReference type="InterPro" id="IPR007051">
    <property type="entry name" value="CHORD_dom"/>
</dbReference>
<dbReference type="OrthoDB" id="496at2759"/>
<dbReference type="CDD" id="cd03335">
    <property type="entry name" value="TCP1_alpha"/>
    <property type="match status" value="1"/>
</dbReference>
<sequence length="1055" mass="114585">MSTEQVHCYNIGCGTQFDPASNSANACRYHSKPPYFHDAYKIWPCCEKKSVDFTEFLSIRGCTVGEHNPVKPDKPTPPEAKNDTANDDSSSTSASSASIQKPVAPPKPRPDPDSTELVPLPIKVQASLQTAWNKFKEDAGRNAGTSTSGDKAEVKKCKNRGCFDNSAEYCIYHPGVPIFHEGMKYWTCCQRKTSDFQAFLSQTGCETGQHCWETEEEVEKIKAEFKVRYDWIQTGKDITLTFYAKNCNPEKSEFLVNPVRLKVKLVSFDGKVYHLDLLLDGLVKPSYPSLASMFATKVEVVLAKDEAMSWKIAGIQRALDACGVKDDSPPPAQTPPTEKEATPTLREDSPPAVVGVEDVNICVCCCVFLSSSACLLLFSIMAGMSQVLSVRGTRETGESVRTQNVMAAVAIANVVKSSLGPVGLDKMLVDDVGDTTVTNDGATILRLLEVEHPAAKVLVELAQLQDDEVGDGTTSVESNGGPTSDDDDKLADAKHAERVLVILAAELLRNADELTRRQVHPTNIISGYRLACREAVRFINEHMTVPVADLGRDALINAAKTSMSSKLLSADSDFFANMVVEAALAVKITDARSGAEKYPIKAVNVLKAHGGSARDSVLVPGYAINNTVASQAMVKQVTNAKIACLDFSLQKVKMKLGVQILVSKPEELEAIRDRESGITKDRILKIVGSGANVVLCTGGIDDLCLKYFVEAGCMAVRRVKKQDLKRVAKATGATLLSSLANLEGEESFDPSALGEATEVVQERVCDDELILIKGPKARTAASLLLRGPNDYYCDELERSVHDALCMVKRVLEGKKICAGGGAVESALSIYLENFATSLSSVEQLAIDQFAQALLVIPKILAVNAALDAPDLVAKLRAYHNAAQNKQKTNYKWMGLDLAKGEIRDNLKAGVVEPALSKVKMLKFAAEAAITILRIDDMIRISPEGGEEKRYPNRPGGPMMGYCSSCVQQKLAFDLFSWKHKLNLLFLGDSFVRVVPCLAAIFFPRENTMTSLSDRSGIPQPIPNERISPLPYPESCVQASRDGIGMSSASWTSSAE</sequence>
<evidence type="ECO:0000256" key="2">
    <source>
        <dbReference type="ARBA" id="ARBA00008020"/>
    </source>
</evidence>
<dbReference type="GO" id="GO:0051082">
    <property type="term" value="F:unfolded protein binding"/>
    <property type="evidence" value="ECO:0007669"/>
    <property type="project" value="InterPro"/>
</dbReference>
<keyword evidence="8" id="KW-0862">Zinc</keyword>
<dbReference type="FunFam" id="3.50.7.10:FF:000009">
    <property type="entry name" value="T-complex protein 1 subunit alpha"/>
    <property type="match status" value="1"/>
</dbReference>